<dbReference type="Gene3D" id="1.10.10.10">
    <property type="entry name" value="Winged helix-like DNA-binding domain superfamily/Winged helix DNA-binding domain"/>
    <property type="match status" value="1"/>
</dbReference>
<evidence type="ECO:0000256" key="3">
    <source>
        <dbReference type="ARBA" id="ARBA00023125"/>
    </source>
</evidence>
<dbReference type="InterPro" id="IPR036390">
    <property type="entry name" value="WH_DNA-bd_sf"/>
</dbReference>
<keyword evidence="4" id="KW-0804">Transcription</keyword>
<comment type="caution">
    <text evidence="5">The sequence shown here is derived from an EMBL/GenBank/DDBJ whole genome shotgun (WGS) entry which is preliminary data.</text>
</comment>
<gene>
    <name evidence="5" type="ORF">BTO18_05545</name>
</gene>
<dbReference type="Gene3D" id="1.10.4040.10">
    <property type="entry name" value="Penicillinase repressor domain"/>
    <property type="match status" value="1"/>
</dbReference>
<proteinExistence type="inferred from homology"/>
<keyword evidence="2" id="KW-0805">Transcription regulation</keyword>
<evidence type="ECO:0000313" key="6">
    <source>
        <dbReference type="Proteomes" id="UP000238882"/>
    </source>
</evidence>
<dbReference type="EMBL" id="MSCN01000001">
    <property type="protein sequence ID" value="PQJ78682.1"/>
    <property type="molecule type" value="Genomic_DNA"/>
</dbReference>
<dbReference type="PIRSF" id="PIRSF019455">
    <property type="entry name" value="CopR_AtkY"/>
    <property type="match status" value="1"/>
</dbReference>
<evidence type="ECO:0000256" key="4">
    <source>
        <dbReference type="ARBA" id="ARBA00023163"/>
    </source>
</evidence>
<keyword evidence="3" id="KW-0238">DNA-binding</keyword>
<accession>A0A2S7WMY8</accession>
<reference evidence="5 6" key="1">
    <citation type="submission" date="2016-12" db="EMBL/GenBank/DDBJ databases">
        <title>Trade-off between light-utilization and light-protection in marine flavobacteria.</title>
        <authorList>
            <person name="Kumagai Y."/>
            <person name="Yoshizawa S."/>
            <person name="Kogure K."/>
            <person name="Iwasaki W."/>
        </authorList>
    </citation>
    <scope>NUCLEOTIDE SEQUENCE [LARGE SCALE GENOMIC DNA]</scope>
    <source>
        <strain evidence="5 6">NBRC 108759</strain>
    </source>
</reference>
<organism evidence="5 6">
    <name type="scientific">Polaribacter porphyrae</name>
    <dbReference type="NCBI Taxonomy" id="1137780"/>
    <lineage>
        <taxon>Bacteria</taxon>
        <taxon>Pseudomonadati</taxon>
        <taxon>Bacteroidota</taxon>
        <taxon>Flavobacteriia</taxon>
        <taxon>Flavobacteriales</taxon>
        <taxon>Flavobacteriaceae</taxon>
    </lineage>
</organism>
<dbReference type="AlphaFoldDB" id="A0A2S7WMY8"/>
<dbReference type="RefSeq" id="WP_105015274.1">
    <property type="nucleotide sequence ID" value="NZ_MSCN01000001.1"/>
</dbReference>
<dbReference type="OrthoDB" id="1098508at2"/>
<comment type="similarity">
    <text evidence="1">Belongs to the BlaI transcriptional regulatory family.</text>
</comment>
<dbReference type="Proteomes" id="UP000238882">
    <property type="component" value="Unassembled WGS sequence"/>
</dbReference>
<keyword evidence="6" id="KW-1185">Reference proteome</keyword>
<protein>
    <submittedName>
        <fullName evidence="5">Penicillinase repressor</fullName>
    </submittedName>
</protein>
<evidence type="ECO:0000256" key="2">
    <source>
        <dbReference type="ARBA" id="ARBA00023015"/>
    </source>
</evidence>
<name>A0A2S7WMY8_9FLAO</name>
<dbReference type="GO" id="GO:0003677">
    <property type="term" value="F:DNA binding"/>
    <property type="evidence" value="ECO:0007669"/>
    <property type="project" value="UniProtKB-KW"/>
</dbReference>
<dbReference type="SUPFAM" id="SSF46785">
    <property type="entry name" value="Winged helix' DNA-binding domain"/>
    <property type="match status" value="1"/>
</dbReference>
<dbReference type="GO" id="GO:0045892">
    <property type="term" value="P:negative regulation of DNA-templated transcription"/>
    <property type="evidence" value="ECO:0007669"/>
    <property type="project" value="InterPro"/>
</dbReference>
<dbReference type="Pfam" id="PF03965">
    <property type="entry name" value="Penicillinase_R"/>
    <property type="match status" value="1"/>
</dbReference>
<evidence type="ECO:0000256" key="1">
    <source>
        <dbReference type="ARBA" id="ARBA00011046"/>
    </source>
</evidence>
<dbReference type="InterPro" id="IPR005650">
    <property type="entry name" value="BlaI_family"/>
</dbReference>
<evidence type="ECO:0000313" key="5">
    <source>
        <dbReference type="EMBL" id="PQJ78682.1"/>
    </source>
</evidence>
<sequence>MKQLNKSELQVMKYVWDLEKSFLKDIVFQFPEPKPAYTTISTLLNRMCEKKYIGFNKLGRDKEYYPLLDKRKYFSSQIKTIVSDFFNDSGSQFASFFAEETDLSQKELEEIQHLIEKQIKNKKQ</sequence>
<dbReference type="InterPro" id="IPR036388">
    <property type="entry name" value="WH-like_DNA-bd_sf"/>
</dbReference>